<dbReference type="EMBL" id="JAGMVJ010000017">
    <property type="protein sequence ID" value="KAH7078536.1"/>
    <property type="molecule type" value="Genomic_DNA"/>
</dbReference>
<evidence type="ECO:0000259" key="8">
    <source>
        <dbReference type="Pfam" id="PF18004"/>
    </source>
</evidence>
<comment type="similarity">
    <text evidence="2 6">Belongs to the proteasome subunit S1 family.</text>
</comment>
<comment type="caution">
    <text evidence="10">The sequence shown here is derived from an EMBL/GenBank/DDBJ whole genome shotgun (WGS) entry which is preliminary data.</text>
</comment>
<dbReference type="Proteomes" id="UP000813461">
    <property type="component" value="Unassembled WGS sequence"/>
</dbReference>
<evidence type="ECO:0000313" key="11">
    <source>
        <dbReference type="Proteomes" id="UP000813461"/>
    </source>
</evidence>
<feature type="compositionally biased region" description="Basic and acidic residues" evidence="7">
    <location>
        <begin position="986"/>
        <end position="1009"/>
    </location>
</feature>
<dbReference type="PANTHER" id="PTHR10943:SF2">
    <property type="entry name" value="26S PROTEASOME NON-ATPASE REGULATORY SUBUNIT 1"/>
    <property type="match status" value="1"/>
</dbReference>
<proteinExistence type="inferred from homology"/>
<dbReference type="Pfam" id="PF21505">
    <property type="entry name" value="RPN2_N"/>
    <property type="match status" value="2"/>
</dbReference>
<dbReference type="OrthoDB" id="261572at2759"/>
<dbReference type="Pfam" id="PF18004">
    <property type="entry name" value="RPN2_C"/>
    <property type="match status" value="1"/>
</dbReference>
<evidence type="ECO:0000256" key="4">
    <source>
        <dbReference type="ARBA" id="ARBA00022737"/>
    </source>
</evidence>
<dbReference type="PIRSF" id="PIRSF015947">
    <property type="entry name" value="26S_Psome_Rpn2"/>
    <property type="match status" value="1"/>
</dbReference>
<dbReference type="SUPFAM" id="SSF48371">
    <property type="entry name" value="ARM repeat"/>
    <property type="match status" value="1"/>
</dbReference>
<keyword evidence="11" id="KW-1185">Reference proteome</keyword>
<feature type="compositionally biased region" description="Acidic residues" evidence="7">
    <location>
        <begin position="1118"/>
        <end position="1128"/>
    </location>
</feature>
<organism evidence="10 11">
    <name type="scientific">Paraphoma chrysanthemicola</name>
    <dbReference type="NCBI Taxonomy" id="798071"/>
    <lineage>
        <taxon>Eukaryota</taxon>
        <taxon>Fungi</taxon>
        <taxon>Dikarya</taxon>
        <taxon>Ascomycota</taxon>
        <taxon>Pezizomycotina</taxon>
        <taxon>Dothideomycetes</taxon>
        <taxon>Pleosporomycetidae</taxon>
        <taxon>Pleosporales</taxon>
        <taxon>Pleosporineae</taxon>
        <taxon>Phaeosphaeriaceae</taxon>
        <taxon>Paraphoma</taxon>
    </lineage>
</organism>
<dbReference type="InterPro" id="IPR048570">
    <property type="entry name" value="PSMD1_RPN2_N"/>
</dbReference>
<feature type="domain" description="26S proteasome regulatory subunit RPN2 C-terminal" evidence="8">
    <location>
        <begin position="893"/>
        <end position="1061"/>
    </location>
</feature>
<keyword evidence="5 6" id="KW-0647">Proteasome</keyword>
<reference evidence="10" key="1">
    <citation type="journal article" date="2021" name="Nat. Commun.">
        <title>Genetic determinants of endophytism in the Arabidopsis root mycobiome.</title>
        <authorList>
            <person name="Mesny F."/>
            <person name="Miyauchi S."/>
            <person name="Thiergart T."/>
            <person name="Pickel B."/>
            <person name="Atanasova L."/>
            <person name="Karlsson M."/>
            <person name="Huettel B."/>
            <person name="Barry K.W."/>
            <person name="Haridas S."/>
            <person name="Chen C."/>
            <person name="Bauer D."/>
            <person name="Andreopoulos W."/>
            <person name="Pangilinan J."/>
            <person name="LaButti K."/>
            <person name="Riley R."/>
            <person name="Lipzen A."/>
            <person name="Clum A."/>
            <person name="Drula E."/>
            <person name="Henrissat B."/>
            <person name="Kohler A."/>
            <person name="Grigoriev I.V."/>
            <person name="Martin F.M."/>
            <person name="Hacquard S."/>
        </authorList>
    </citation>
    <scope>NUCLEOTIDE SEQUENCE</scope>
    <source>
        <strain evidence="10">MPI-SDFR-AT-0120</strain>
    </source>
</reference>
<dbReference type="PANTHER" id="PTHR10943">
    <property type="entry name" value="26S PROTEASOME NON-ATPASE REGULATORY SUBUNIT"/>
    <property type="match status" value="1"/>
</dbReference>
<dbReference type="InterPro" id="IPR040623">
    <property type="entry name" value="RPN2_C"/>
</dbReference>
<evidence type="ECO:0000256" key="1">
    <source>
        <dbReference type="ARBA" id="ARBA00002187"/>
    </source>
</evidence>
<dbReference type="Pfam" id="PF01851">
    <property type="entry name" value="PC_rep"/>
    <property type="match status" value="2"/>
</dbReference>
<dbReference type="GO" id="GO:0034515">
    <property type="term" value="C:proteasome storage granule"/>
    <property type="evidence" value="ECO:0007669"/>
    <property type="project" value="TreeGrafter"/>
</dbReference>
<protein>
    <recommendedName>
        <fullName evidence="3 6">26S proteasome regulatory subunit RPN2</fullName>
    </recommendedName>
</protein>
<feature type="compositionally biased region" description="Basic and acidic residues" evidence="7">
    <location>
        <begin position="953"/>
        <end position="962"/>
    </location>
</feature>
<gene>
    <name evidence="10" type="ORF">FB567DRAFT_534150</name>
</gene>
<evidence type="ECO:0000313" key="10">
    <source>
        <dbReference type="EMBL" id="KAH7078536.1"/>
    </source>
</evidence>
<dbReference type="AlphaFoldDB" id="A0A8K0QXS5"/>
<dbReference type="GO" id="GO:0030234">
    <property type="term" value="F:enzyme regulator activity"/>
    <property type="evidence" value="ECO:0007669"/>
    <property type="project" value="UniProtKB-UniRule"/>
</dbReference>
<name>A0A8K0QXS5_9PLEO</name>
<dbReference type="InterPro" id="IPR011989">
    <property type="entry name" value="ARM-like"/>
</dbReference>
<keyword evidence="4" id="KW-0677">Repeat</keyword>
<dbReference type="GO" id="GO:0008540">
    <property type="term" value="C:proteasome regulatory particle, base subcomplex"/>
    <property type="evidence" value="ECO:0007669"/>
    <property type="project" value="UniProtKB-UniRule"/>
</dbReference>
<dbReference type="Pfam" id="PF13646">
    <property type="entry name" value="HEAT_2"/>
    <property type="match status" value="1"/>
</dbReference>
<feature type="compositionally biased region" description="Basic and acidic residues" evidence="7">
    <location>
        <begin position="924"/>
        <end position="936"/>
    </location>
</feature>
<dbReference type="GO" id="GO:0042176">
    <property type="term" value="P:regulation of protein catabolic process"/>
    <property type="evidence" value="ECO:0007669"/>
    <property type="project" value="UniProtKB-UniRule"/>
</dbReference>
<dbReference type="InterPro" id="IPR016642">
    <property type="entry name" value="26S_Psome_Rpn2"/>
</dbReference>
<feature type="region of interest" description="Disordered" evidence="7">
    <location>
        <begin position="367"/>
        <end position="397"/>
    </location>
</feature>
<evidence type="ECO:0000259" key="9">
    <source>
        <dbReference type="Pfam" id="PF21505"/>
    </source>
</evidence>
<dbReference type="InterPro" id="IPR002015">
    <property type="entry name" value="Proteasome/cyclosome_rpt"/>
</dbReference>
<feature type="domain" description="26S proteasome non-ATPase regulatory subunit 1/RPN2 N-terminal" evidence="9">
    <location>
        <begin position="5"/>
        <end position="133"/>
    </location>
</feature>
<feature type="compositionally biased region" description="Acidic residues" evidence="7">
    <location>
        <begin position="975"/>
        <end position="985"/>
    </location>
</feature>
<feature type="compositionally biased region" description="Low complexity" evidence="7">
    <location>
        <begin position="1069"/>
        <end position="1082"/>
    </location>
</feature>
<dbReference type="GO" id="GO:0043161">
    <property type="term" value="P:proteasome-mediated ubiquitin-dependent protein catabolic process"/>
    <property type="evidence" value="ECO:0007669"/>
    <property type="project" value="TreeGrafter"/>
</dbReference>
<feature type="region of interest" description="Disordered" evidence="7">
    <location>
        <begin position="1065"/>
        <end position="1128"/>
    </location>
</feature>
<dbReference type="GO" id="GO:0005634">
    <property type="term" value="C:nucleus"/>
    <property type="evidence" value="ECO:0007669"/>
    <property type="project" value="TreeGrafter"/>
</dbReference>
<feature type="region of interest" description="Disordered" evidence="7">
    <location>
        <begin position="169"/>
        <end position="191"/>
    </location>
</feature>
<feature type="region of interest" description="Disordered" evidence="7">
    <location>
        <begin position="915"/>
        <end position="1009"/>
    </location>
</feature>
<evidence type="ECO:0000256" key="2">
    <source>
        <dbReference type="ARBA" id="ARBA00006308"/>
    </source>
</evidence>
<dbReference type="FunFam" id="1.25.10.10:FF:000017">
    <property type="entry name" value="26S proteasome non-ATPase regulatory subunit 1"/>
    <property type="match status" value="1"/>
</dbReference>
<dbReference type="InterPro" id="IPR016024">
    <property type="entry name" value="ARM-type_fold"/>
</dbReference>
<dbReference type="Gene3D" id="1.25.10.10">
    <property type="entry name" value="Leucine-rich Repeat Variant"/>
    <property type="match status" value="1"/>
</dbReference>
<sequence length="1128" mass="123146">MVGLTSAAGVVGFLAEPDPALRSFALRRLNDEIDLLWPEVAGSVSQIEALYEDDSFPERELAALVAAKVYYQLQEYNESMVFALGAGKLFDIHKAAEFEETIMAKCLDTYIALSAMHNPPTPVSKANQAPPQLSTSFPVNSAGAASTSAGLASPITPFSQSALPSKSLLSREDSSTFDPTVPGGGNAGVPGAHPTPMVLQRNVQKNLQSTIRRIFESCYESGDYKQVVGIAIEARNLDVLRDSIIRASQDEKKQGKKPVQNTTTKSEELMDYVLDICMNVVQERGLRNEILRLILDLLNDNEIPNPDYFSIAKCVVYLNQHSLASKLVRQLIQRGDDKSRAIAYQISFDLYENGTQEFLTKVMEELPETEKDEEAKPTANGDASQKLSEDAGESESLLANVDTSNVSTVVSRTKDKPFSDEQLKAFGSVRHILRGTKSIELNLEFLYRNNHTDKAVLNKIRDSLESRNSIFHTGVTFANAFMNAGTTNDTFFRENLDWLGKAVNWSKFTATAALGVIHRGNITQGQKLLDPYLPKDSVSSGSHYEQGGSLYALGLIYANHGSNVLDYLLKQFQNASEEVIQHGGALGVGVAGMATGSEEIFDAFKSVLYTDSAINGEAVGLSMGLVMLGTGNIKALEDMIQYAHDTQHEKIVRGLAMGMALIMYARQEAADELINGLLDDPDPTLRYGGIMTIALAYCGTGSNKAVRRLLHVAVSDVSDDVRRVAVMSLGFVLFRKPGSVPRMVELLAESYNPHVRYGATMALGIACAGTGLPEAVDLLEPMMKDSTDFVRQGALIALAMIMVQQNEAMNPKVGAIRKQLAKVIGDRHEDAMAKFGCALALGIIDAGGRNCTIGLQTPTGTLNMAAIVGMAVFTQYWYWFPLTHFLSLSFTPTAVIGLDQELDIPSFQFHSNTRPSMFDYPPEAEVKTEEAPEKIKTAVLSTTAQDKRRRMVKERQRRRESMDVDQPSTPKVSTADDDDKMDLDEDIKKEDKEKSDGATGETSKKKVEKEKVGYSLENMSRVLPPQVKYISFPEERYVPVKKPTLGVILLTDTRPTEPKSLLELKVKKAAPAPTPGAAGSSGDEAPEGVSVTSGAAPVNDNLVDEGDDEASVPRDFDYESDTNPNDDD</sequence>
<evidence type="ECO:0000256" key="6">
    <source>
        <dbReference type="PIRNR" id="PIRNR015947"/>
    </source>
</evidence>
<feature type="domain" description="26S proteasome non-ATPase regulatory subunit 1/RPN2 N-terminal" evidence="9">
    <location>
        <begin position="200"/>
        <end position="387"/>
    </location>
</feature>
<evidence type="ECO:0000256" key="7">
    <source>
        <dbReference type="SAM" id="MobiDB-lite"/>
    </source>
</evidence>
<accession>A0A8K0QXS5</accession>
<evidence type="ECO:0000256" key="3">
    <source>
        <dbReference type="ARBA" id="ARBA00015684"/>
    </source>
</evidence>
<evidence type="ECO:0000256" key="5">
    <source>
        <dbReference type="ARBA" id="ARBA00022942"/>
    </source>
</evidence>
<comment type="function">
    <text evidence="1 6">Acts as a regulatory subunit of the 26S proteasome which is involved in the ATP-dependent degradation of ubiquitinated proteins.</text>
</comment>